<feature type="transmembrane region" description="Helical" evidence="1">
    <location>
        <begin position="80"/>
        <end position="99"/>
    </location>
</feature>
<proteinExistence type="predicted"/>
<protein>
    <submittedName>
        <fullName evidence="2">DUF2269 family protein</fullName>
    </submittedName>
</protein>
<organism evidence="2 3">
    <name type="scientific">Acidiferrimicrobium australe</name>
    <dbReference type="NCBI Taxonomy" id="2664430"/>
    <lineage>
        <taxon>Bacteria</taxon>
        <taxon>Bacillati</taxon>
        <taxon>Actinomycetota</taxon>
        <taxon>Acidimicrobiia</taxon>
        <taxon>Acidimicrobiales</taxon>
        <taxon>Acidimicrobiaceae</taxon>
        <taxon>Acidiferrimicrobium</taxon>
    </lineage>
</organism>
<dbReference type="Pfam" id="PF10027">
    <property type="entry name" value="DUF2269"/>
    <property type="match status" value="1"/>
</dbReference>
<feature type="transmembrane region" description="Helical" evidence="1">
    <location>
        <begin position="52"/>
        <end position="74"/>
    </location>
</feature>
<evidence type="ECO:0000313" key="3">
    <source>
        <dbReference type="Proteomes" id="UP000437736"/>
    </source>
</evidence>
<evidence type="ECO:0000313" key="2">
    <source>
        <dbReference type="EMBL" id="MST32102.1"/>
    </source>
</evidence>
<feature type="transmembrane region" description="Helical" evidence="1">
    <location>
        <begin position="137"/>
        <end position="157"/>
    </location>
</feature>
<dbReference type="Proteomes" id="UP000437736">
    <property type="component" value="Unassembled WGS sequence"/>
</dbReference>
<keyword evidence="1" id="KW-1133">Transmembrane helix</keyword>
<dbReference type="InterPro" id="IPR018729">
    <property type="entry name" value="DUF2269_transmembrane"/>
</dbReference>
<keyword evidence="1" id="KW-0812">Transmembrane</keyword>
<keyword evidence="3" id="KW-1185">Reference proteome</keyword>
<evidence type="ECO:0000256" key="1">
    <source>
        <dbReference type="SAM" id="Phobius"/>
    </source>
</evidence>
<reference evidence="2 3" key="1">
    <citation type="submission" date="2019-11" db="EMBL/GenBank/DDBJ databases">
        <title>Acidiferrimicrobium australis gen. nov., sp. nov., an acidophilic and obligately heterotrophic, member of the Actinobacteria that catalyses dissimilatory oxido- reduction of iron isolated from metal-rich acidic water in Chile.</title>
        <authorList>
            <person name="Gonzalez D."/>
            <person name="Huber K."/>
            <person name="Hedrich S."/>
            <person name="Rojas-Villalobos C."/>
            <person name="Quatrini R."/>
            <person name="Dinamarca M.A."/>
            <person name="Schwarz A."/>
            <person name="Canales C."/>
            <person name="Nancucheo I."/>
        </authorList>
    </citation>
    <scope>NUCLEOTIDE SEQUENCE [LARGE SCALE GENOMIC DNA]</scope>
    <source>
        <strain evidence="2 3">USS-CCA1</strain>
    </source>
</reference>
<keyword evidence="1" id="KW-0472">Membrane</keyword>
<name>A0ABW9QQK9_9ACTN</name>
<feature type="transmembrane region" description="Helical" evidence="1">
    <location>
        <begin position="6"/>
        <end position="32"/>
    </location>
</feature>
<accession>A0ABW9QQK9</accession>
<gene>
    <name evidence="2" type="ORF">GHK86_05090</name>
</gene>
<comment type="caution">
    <text evidence="2">The sequence shown here is derived from an EMBL/GenBank/DDBJ whole genome shotgun (WGS) entry which is preliminary data.</text>
</comment>
<sequence length="161" mass="17227">MGPGYDVLLVLHLLCVIGGFGYLAYSGLVLVLGRRRGASLGTLEVTQQVGTLAEMLIYGAFVFGIAAVGSSHHWHFGDTWVWVSIVLFVVAVGLLHGVIRRSQREYAALANRVAASSGPVASDDPQVVRIERLERRLVAGWGAFNLFVVAVVALMVVRPGG</sequence>
<dbReference type="EMBL" id="WJHE01000213">
    <property type="protein sequence ID" value="MST32102.1"/>
    <property type="molecule type" value="Genomic_DNA"/>
</dbReference>